<feature type="compositionally biased region" description="Basic residues" evidence="1">
    <location>
        <begin position="18"/>
        <end position="30"/>
    </location>
</feature>
<feature type="compositionally biased region" description="Polar residues" evidence="1">
    <location>
        <begin position="1"/>
        <end position="11"/>
    </location>
</feature>
<evidence type="ECO:0000313" key="3">
    <source>
        <dbReference type="Proteomes" id="UP000327468"/>
    </source>
</evidence>
<name>A0A5N5M5R0_PANHP</name>
<feature type="compositionally biased region" description="Basic residues" evidence="1">
    <location>
        <begin position="59"/>
        <end position="71"/>
    </location>
</feature>
<comment type="caution">
    <text evidence="2">The sequence shown here is derived from an EMBL/GenBank/DDBJ whole genome shotgun (WGS) entry which is preliminary data.</text>
</comment>
<feature type="region of interest" description="Disordered" evidence="1">
    <location>
        <begin position="1"/>
        <end position="39"/>
    </location>
</feature>
<dbReference type="Proteomes" id="UP000327468">
    <property type="component" value="Chromosome 14"/>
</dbReference>
<sequence length="106" mass="12188">MAAGKEQQQAHRSGIYKQKNKQHKHGKHRTKGEIGRENKGRVAVVALTKKQRRELSKMDRRHKANQLRRNKKDSVLSEKRRLGSRDGQVAVIDWARCCSDLVCCAD</sequence>
<dbReference type="AlphaFoldDB" id="A0A5N5M5R0"/>
<accession>A0A5N5M5R0</accession>
<protein>
    <submittedName>
        <fullName evidence="2">Uncharacterized protein</fullName>
    </submittedName>
</protein>
<keyword evidence="3" id="KW-1185">Reference proteome</keyword>
<dbReference type="EMBL" id="VFJC01000015">
    <property type="protein sequence ID" value="KAB5550370.1"/>
    <property type="molecule type" value="Genomic_DNA"/>
</dbReference>
<feature type="compositionally biased region" description="Basic and acidic residues" evidence="1">
    <location>
        <begin position="72"/>
        <end position="84"/>
    </location>
</feature>
<proteinExistence type="predicted"/>
<organism evidence="2 3">
    <name type="scientific">Pangasianodon hypophthalmus</name>
    <name type="common">Striped catfish</name>
    <name type="synonym">Helicophagus hypophthalmus</name>
    <dbReference type="NCBI Taxonomy" id="310915"/>
    <lineage>
        <taxon>Eukaryota</taxon>
        <taxon>Metazoa</taxon>
        <taxon>Chordata</taxon>
        <taxon>Craniata</taxon>
        <taxon>Vertebrata</taxon>
        <taxon>Euteleostomi</taxon>
        <taxon>Actinopterygii</taxon>
        <taxon>Neopterygii</taxon>
        <taxon>Teleostei</taxon>
        <taxon>Ostariophysi</taxon>
        <taxon>Siluriformes</taxon>
        <taxon>Pangasiidae</taxon>
        <taxon>Pangasianodon</taxon>
    </lineage>
</organism>
<gene>
    <name evidence="2" type="ORF">PHYPO_G00053000</name>
</gene>
<reference evidence="2 3" key="1">
    <citation type="submission" date="2019-06" db="EMBL/GenBank/DDBJ databases">
        <title>A chromosome-scale genome assembly of the striped catfish, Pangasianodon hypophthalmus.</title>
        <authorList>
            <person name="Wen M."/>
            <person name="Zahm M."/>
            <person name="Roques C."/>
            <person name="Cabau C."/>
            <person name="Klopp C."/>
            <person name="Donnadieu C."/>
            <person name="Jouanno E."/>
            <person name="Avarre J.-C."/>
            <person name="Campet M."/>
            <person name="Ha T.T.T."/>
            <person name="Dugue R."/>
            <person name="Lampietro C."/>
            <person name="Louis A."/>
            <person name="Herpin A."/>
            <person name="Echchiki A."/>
            <person name="Berthelot C."/>
            <person name="Parey E."/>
            <person name="Roest-Crollius H."/>
            <person name="Braasch I."/>
            <person name="Postlethwait J."/>
            <person name="Bobe J."/>
            <person name="Montfort J."/>
            <person name="Bouchez O."/>
            <person name="Begum T."/>
            <person name="Schartl M."/>
            <person name="Guiguen Y."/>
        </authorList>
    </citation>
    <scope>NUCLEOTIDE SEQUENCE [LARGE SCALE GENOMIC DNA]</scope>
    <source>
        <strain evidence="2 3">Indonesia</strain>
        <tissue evidence="2">Blood</tissue>
    </source>
</reference>
<feature type="region of interest" description="Disordered" evidence="1">
    <location>
        <begin position="52"/>
        <end position="85"/>
    </location>
</feature>
<evidence type="ECO:0000256" key="1">
    <source>
        <dbReference type="SAM" id="MobiDB-lite"/>
    </source>
</evidence>
<evidence type="ECO:0000313" key="2">
    <source>
        <dbReference type="EMBL" id="KAB5550370.1"/>
    </source>
</evidence>